<evidence type="ECO:0000256" key="2">
    <source>
        <dbReference type="ARBA" id="ARBA00022692"/>
    </source>
</evidence>
<dbReference type="GO" id="GO:0045039">
    <property type="term" value="P:protein insertion into mitochondrial inner membrane"/>
    <property type="evidence" value="ECO:0007669"/>
    <property type="project" value="InterPro"/>
</dbReference>
<feature type="compositionally biased region" description="Low complexity" evidence="5">
    <location>
        <begin position="258"/>
        <end position="268"/>
    </location>
</feature>
<dbReference type="PANTHER" id="PTHR14110:SF6">
    <property type="entry name" value="OS04G0405100 PROTEIN"/>
    <property type="match status" value="1"/>
</dbReference>
<reference evidence="6 7" key="1">
    <citation type="journal article" date="2024" name="Nat. Commun.">
        <title>Phylogenomics reveals the evolutionary origins of lichenization in chlorophyte algae.</title>
        <authorList>
            <person name="Puginier C."/>
            <person name="Libourel C."/>
            <person name="Otte J."/>
            <person name="Skaloud P."/>
            <person name="Haon M."/>
            <person name="Grisel S."/>
            <person name="Petersen M."/>
            <person name="Berrin J.G."/>
            <person name="Delaux P.M."/>
            <person name="Dal Grande F."/>
            <person name="Keller J."/>
        </authorList>
    </citation>
    <scope>NUCLEOTIDE SEQUENCE [LARGE SCALE GENOMIC DNA]</scope>
    <source>
        <strain evidence="6 7">SAG 245.80</strain>
    </source>
</reference>
<gene>
    <name evidence="6" type="ORF">WJX81_006396</name>
</gene>
<dbReference type="GO" id="GO:0009706">
    <property type="term" value="C:chloroplast inner membrane"/>
    <property type="evidence" value="ECO:0007669"/>
    <property type="project" value="TreeGrafter"/>
</dbReference>
<dbReference type="GO" id="GO:0042721">
    <property type="term" value="C:TIM22 mitochondrial import inner membrane insertion complex"/>
    <property type="evidence" value="ECO:0007669"/>
    <property type="project" value="InterPro"/>
</dbReference>
<dbReference type="GO" id="GO:0008320">
    <property type="term" value="F:protein transmembrane transporter activity"/>
    <property type="evidence" value="ECO:0007669"/>
    <property type="project" value="TreeGrafter"/>
</dbReference>
<keyword evidence="2" id="KW-0812">Transmembrane</keyword>
<dbReference type="CDD" id="cd09487">
    <property type="entry name" value="SAM_superfamily"/>
    <property type="match status" value="1"/>
</dbReference>
<evidence type="ECO:0000256" key="1">
    <source>
        <dbReference type="ARBA" id="ARBA00004141"/>
    </source>
</evidence>
<feature type="region of interest" description="Disordered" evidence="5">
    <location>
        <begin position="247"/>
        <end position="280"/>
    </location>
</feature>
<keyword evidence="7" id="KW-1185">Reference proteome</keyword>
<dbReference type="Proteomes" id="UP001445335">
    <property type="component" value="Unassembled WGS sequence"/>
</dbReference>
<evidence type="ECO:0000256" key="4">
    <source>
        <dbReference type="ARBA" id="ARBA00023136"/>
    </source>
</evidence>
<evidence type="ECO:0000313" key="6">
    <source>
        <dbReference type="EMBL" id="KAK9828423.1"/>
    </source>
</evidence>
<proteinExistence type="predicted"/>
<dbReference type="PANTHER" id="PTHR14110">
    <property type="entry name" value="MITOCHONDRIAL IMPORT INNER MEMBRANE TRANSLOCASE SUBUNIT TIM22"/>
    <property type="match status" value="1"/>
</dbReference>
<dbReference type="EMBL" id="JALJOU010000051">
    <property type="protein sequence ID" value="KAK9828423.1"/>
    <property type="molecule type" value="Genomic_DNA"/>
</dbReference>
<organism evidence="6 7">
    <name type="scientific">Elliptochloris bilobata</name>
    <dbReference type="NCBI Taxonomy" id="381761"/>
    <lineage>
        <taxon>Eukaryota</taxon>
        <taxon>Viridiplantae</taxon>
        <taxon>Chlorophyta</taxon>
        <taxon>core chlorophytes</taxon>
        <taxon>Trebouxiophyceae</taxon>
        <taxon>Trebouxiophyceae incertae sedis</taxon>
        <taxon>Elliptochloris clade</taxon>
        <taxon>Elliptochloris</taxon>
    </lineage>
</organism>
<dbReference type="AlphaFoldDB" id="A0AAW1R3P7"/>
<feature type="compositionally biased region" description="Pro residues" evidence="5">
    <location>
        <begin position="247"/>
        <end position="257"/>
    </location>
</feature>
<comment type="caution">
    <text evidence="6">The sequence shown here is derived from an EMBL/GenBank/DDBJ whole genome shotgun (WGS) entry which is preliminary data.</text>
</comment>
<evidence type="ECO:0000256" key="5">
    <source>
        <dbReference type="SAM" id="MobiDB-lite"/>
    </source>
</evidence>
<dbReference type="InterPro" id="IPR013761">
    <property type="entry name" value="SAM/pointed_sf"/>
</dbReference>
<evidence type="ECO:0000256" key="3">
    <source>
        <dbReference type="ARBA" id="ARBA00022989"/>
    </source>
</evidence>
<dbReference type="GO" id="GO:0045036">
    <property type="term" value="P:protein targeting to chloroplast"/>
    <property type="evidence" value="ECO:0007669"/>
    <property type="project" value="TreeGrafter"/>
</dbReference>
<evidence type="ECO:0000313" key="7">
    <source>
        <dbReference type="Proteomes" id="UP001445335"/>
    </source>
</evidence>
<accession>A0AAW1R3P7</accession>
<comment type="subcellular location">
    <subcellularLocation>
        <location evidence="1">Membrane</location>
        <topology evidence="1">Multi-pass membrane protein</topology>
    </subcellularLocation>
</comment>
<sequence length="280" mass="29970">MLEEARHEWRNPKKLLGHFNGWVASQPPYIEAIVATIGGGGQGAFLGAVMGQMTKLDPNVTNQLMNQPNANPDMVKQMQAFQTGGPTVQARNFAVMTGVNAGLAVAVRRWGKGKVDETYGTMIAAFGSGVAFSLVSGMAGGGNPLQGAFTTGVFFALFQGAFHKLGQRFGGGKQDAPEYARGSYLLRTLGMQKYEQCLKRGKLTDSTIMLWNDAALQEARMPPGPRLLLLHHLERYKYVLKPGMPAPGAPPLPPQAAPPAQAAPQAAPVKQHKRPSPAIL</sequence>
<dbReference type="InterPro" id="IPR039175">
    <property type="entry name" value="TIM22"/>
</dbReference>
<keyword evidence="3" id="KW-1133">Transmembrane helix</keyword>
<evidence type="ECO:0008006" key="8">
    <source>
        <dbReference type="Google" id="ProtNLM"/>
    </source>
</evidence>
<feature type="compositionally biased region" description="Basic residues" evidence="5">
    <location>
        <begin position="270"/>
        <end position="280"/>
    </location>
</feature>
<protein>
    <recommendedName>
        <fullName evidence="8">Mitochondrial import inner membrane translocase subunit Tim17/Tim22/Tim23 family protein</fullName>
    </recommendedName>
</protein>
<dbReference type="Gene3D" id="1.10.150.50">
    <property type="entry name" value="Transcription Factor, Ets-1"/>
    <property type="match status" value="1"/>
</dbReference>
<name>A0AAW1R3P7_9CHLO</name>
<keyword evidence="4" id="KW-0472">Membrane</keyword>